<dbReference type="EMBL" id="RHWT01000039">
    <property type="protein sequence ID" value="RSB27350.1"/>
    <property type="molecule type" value="Genomic_DNA"/>
</dbReference>
<dbReference type="InterPro" id="IPR041129">
    <property type="entry name" value="CdiI_2"/>
</dbReference>
<accession>A0A3R9A153</accession>
<evidence type="ECO:0000313" key="2">
    <source>
        <dbReference type="EMBL" id="RSB27350.1"/>
    </source>
</evidence>
<comment type="caution">
    <text evidence="2">The sequence shown here is derived from an EMBL/GenBank/DDBJ whole genome shotgun (WGS) entry which is preliminary data.</text>
</comment>
<dbReference type="Proteomes" id="UP000275321">
    <property type="component" value="Unassembled WGS sequence"/>
</dbReference>
<gene>
    <name evidence="2" type="ORF">EGK68_21515</name>
</gene>
<sequence length="99" mass="11698">MQSFYHLDQLIQGYFNQDHDLINEGEDTIEGTVELYKKTAPDWMLKELAEEVDSFLALYGDRLDEEFKSRYGFDFSPELWDSTPFNFLMTVRRLALSSK</sequence>
<reference evidence="2 3" key="1">
    <citation type="submission" date="2018-10" db="EMBL/GenBank/DDBJ databases">
        <title>Transmission dynamics of multidrug resistant bacteria on intensive care unit surfaces.</title>
        <authorList>
            <person name="D'Souza A.W."/>
            <person name="Potter R.F."/>
            <person name="Wallace M."/>
            <person name="Shupe A."/>
            <person name="Patel S."/>
            <person name="Sun S."/>
            <person name="Gul D."/>
            <person name="Kwon J.H."/>
            <person name="Andleeb S."/>
            <person name="Burnham C.-A.D."/>
            <person name="Dantas G."/>
        </authorList>
    </citation>
    <scope>NUCLEOTIDE SEQUENCE [LARGE SCALE GENOMIC DNA]</scope>
    <source>
        <strain evidence="2 3">EC_073</strain>
    </source>
</reference>
<evidence type="ECO:0000259" key="1">
    <source>
        <dbReference type="Pfam" id="PF18593"/>
    </source>
</evidence>
<dbReference type="Pfam" id="PF18593">
    <property type="entry name" value="CdiI_2"/>
    <property type="match status" value="1"/>
</dbReference>
<organism evidence="2 3">
    <name type="scientific">Enterobacter cloacae</name>
    <dbReference type="NCBI Taxonomy" id="550"/>
    <lineage>
        <taxon>Bacteria</taxon>
        <taxon>Pseudomonadati</taxon>
        <taxon>Pseudomonadota</taxon>
        <taxon>Gammaproteobacteria</taxon>
        <taxon>Enterobacterales</taxon>
        <taxon>Enterobacteriaceae</taxon>
        <taxon>Enterobacter</taxon>
        <taxon>Enterobacter cloacae complex</taxon>
    </lineage>
</organism>
<dbReference type="AlphaFoldDB" id="A0A3R9A153"/>
<dbReference type="RefSeq" id="WP_059443636.1">
    <property type="nucleotide sequence ID" value="NZ_JAALAZ010000006.1"/>
</dbReference>
<protein>
    <recommendedName>
        <fullName evidence="1">CdiI immunity protein domain-containing protein</fullName>
    </recommendedName>
</protein>
<proteinExistence type="predicted"/>
<feature type="domain" description="CdiI immunity protein" evidence="1">
    <location>
        <begin position="4"/>
        <end position="93"/>
    </location>
</feature>
<evidence type="ECO:0000313" key="3">
    <source>
        <dbReference type="Proteomes" id="UP000275321"/>
    </source>
</evidence>
<name>A0A3R9A153_ENTCL</name>